<feature type="compositionally biased region" description="Basic and acidic residues" evidence="1">
    <location>
        <begin position="170"/>
        <end position="263"/>
    </location>
</feature>
<comment type="caution">
    <text evidence="2">The sequence shown here is derived from an EMBL/GenBank/DDBJ whole genome shotgun (WGS) entry which is preliminary data.</text>
</comment>
<feature type="compositionally biased region" description="Basic and acidic residues" evidence="1">
    <location>
        <begin position="339"/>
        <end position="360"/>
    </location>
</feature>
<feature type="compositionally biased region" description="Basic and acidic residues" evidence="1">
    <location>
        <begin position="271"/>
        <end position="285"/>
    </location>
</feature>
<keyword evidence="3" id="KW-1185">Reference proteome</keyword>
<organism evidence="2 3">
    <name type="scientific">Diversispora eburnea</name>
    <dbReference type="NCBI Taxonomy" id="1213867"/>
    <lineage>
        <taxon>Eukaryota</taxon>
        <taxon>Fungi</taxon>
        <taxon>Fungi incertae sedis</taxon>
        <taxon>Mucoromycota</taxon>
        <taxon>Glomeromycotina</taxon>
        <taxon>Glomeromycetes</taxon>
        <taxon>Diversisporales</taxon>
        <taxon>Diversisporaceae</taxon>
        <taxon>Diversispora</taxon>
    </lineage>
</organism>
<dbReference type="EMBL" id="CAJVPK010000434">
    <property type="protein sequence ID" value="CAG8509841.1"/>
    <property type="molecule type" value="Genomic_DNA"/>
</dbReference>
<dbReference type="Gene3D" id="1.20.120.20">
    <property type="entry name" value="Apolipoprotein"/>
    <property type="match status" value="1"/>
</dbReference>
<feature type="compositionally biased region" description="Polar residues" evidence="1">
    <location>
        <begin position="286"/>
        <end position="295"/>
    </location>
</feature>
<dbReference type="PANTHER" id="PTHR47372">
    <property type="entry name" value="DAUER UP-REGULATED-RELATED"/>
    <property type="match status" value="1"/>
</dbReference>
<accession>A0A9N9F4W0</accession>
<protein>
    <submittedName>
        <fullName evidence="2">329_t:CDS:1</fullName>
    </submittedName>
</protein>
<dbReference type="PANTHER" id="PTHR47372:SF5">
    <property type="entry name" value="LATE EMBRYOGENESIS ABUNDANT PROTEIN (LEA) FAMILY PROTEIN"/>
    <property type="match status" value="1"/>
</dbReference>
<gene>
    <name evidence="2" type="ORF">DEBURN_LOCUS5116</name>
</gene>
<dbReference type="Proteomes" id="UP000789706">
    <property type="component" value="Unassembled WGS sequence"/>
</dbReference>
<proteinExistence type="predicted"/>
<feature type="compositionally biased region" description="Polar residues" evidence="1">
    <location>
        <begin position="326"/>
        <end position="338"/>
    </location>
</feature>
<reference evidence="2" key="1">
    <citation type="submission" date="2021-06" db="EMBL/GenBank/DDBJ databases">
        <authorList>
            <person name="Kallberg Y."/>
            <person name="Tangrot J."/>
            <person name="Rosling A."/>
        </authorList>
    </citation>
    <scope>NUCLEOTIDE SEQUENCE</scope>
    <source>
        <strain evidence="2">AZ414A</strain>
    </source>
</reference>
<feature type="compositionally biased region" description="Low complexity" evidence="1">
    <location>
        <begin position="363"/>
        <end position="381"/>
    </location>
</feature>
<name>A0A9N9F4W0_9GLOM</name>
<feature type="compositionally biased region" description="Basic and acidic residues" evidence="1">
    <location>
        <begin position="1"/>
        <end position="55"/>
    </location>
</feature>
<dbReference type="SUPFAM" id="SSF58113">
    <property type="entry name" value="Apolipoprotein A-I"/>
    <property type="match status" value="1"/>
</dbReference>
<evidence type="ECO:0000313" key="3">
    <source>
        <dbReference type="Proteomes" id="UP000789706"/>
    </source>
</evidence>
<evidence type="ECO:0000256" key="1">
    <source>
        <dbReference type="SAM" id="MobiDB-lite"/>
    </source>
</evidence>
<dbReference type="AlphaFoldDB" id="A0A9N9F4W0"/>
<dbReference type="OrthoDB" id="20872at2759"/>
<feature type="region of interest" description="Disordered" evidence="1">
    <location>
        <begin position="1"/>
        <end position="117"/>
    </location>
</feature>
<dbReference type="Gene3D" id="1.10.287.700">
    <property type="entry name" value="Helix hairpin bin"/>
    <property type="match status" value="1"/>
</dbReference>
<feature type="region of interest" description="Disordered" evidence="1">
    <location>
        <begin position="167"/>
        <end position="410"/>
    </location>
</feature>
<sequence>MTYKKKEDKLDIKRIKSPQDNDPHKVGPTREKPITEGHTVDKAKENLESSNKSDEINSPGKKIKDRVTRLISPKPLDVQAKAAASGLQNHQRQLKDDDDVSNKKEQKASENVQSKTQEILQTVGGTVNNLKEMGQNVVDNVRQKSSETIETIKNMPSNIAKNLKETVQSTHEKGQETMENIREKGKEYTQAARDKGQETTENIREKGKEYTQAARDKGKEAIENVQEKGKEYTQAARDKGQEASENVQEKGKEYIQSARDKGQEAVGNVQEKGKEYLKSAHEKTQETIGNVSETQSVRDKGHGSGSGKYQQSVREDPNAKIGLNDQIGNWDTTANMSDSKQEANNLEKLRASIYENDLRKTRQSSNQSEQTQQQSSDQSRQMPNQDLANIKPEERNPSNPIEEIKPIAGNIADKVKDTVDNVKGKSCNRYKIKL</sequence>
<evidence type="ECO:0000313" key="2">
    <source>
        <dbReference type="EMBL" id="CAG8509841.1"/>
    </source>
</evidence>